<feature type="region of interest" description="Disordered" evidence="1">
    <location>
        <begin position="225"/>
        <end position="252"/>
    </location>
</feature>
<accession>A0AAD5JWS1</accession>
<reference evidence="2" key="1">
    <citation type="journal article" date="2022" name="IScience">
        <title>Evolution of zygomycete secretomes and the origins of terrestrial fungal ecologies.</title>
        <authorList>
            <person name="Chang Y."/>
            <person name="Wang Y."/>
            <person name="Mondo S."/>
            <person name="Ahrendt S."/>
            <person name="Andreopoulos W."/>
            <person name="Barry K."/>
            <person name="Beard J."/>
            <person name="Benny G.L."/>
            <person name="Blankenship S."/>
            <person name="Bonito G."/>
            <person name="Cuomo C."/>
            <person name="Desiro A."/>
            <person name="Gervers K.A."/>
            <person name="Hundley H."/>
            <person name="Kuo A."/>
            <person name="LaButti K."/>
            <person name="Lang B.F."/>
            <person name="Lipzen A."/>
            <person name="O'Donnell K."/>
            <person name="Pangilinan J."/>
            <person name="Reynolds N."/>
            <person name="Sandor L."/>
            <person name="Smith M.E."/>
            <person name="Tsang A."/>
            <person name="Grigoriev I.V."/>
            <person name="Stajich J.E."/>
            <person name="Spatafora J.W."/>
        </authorList>
    </citation>
    <scope>NUCLEOTIDE SEQUENCE</scope>
    <source>
        <strain evidence="2">RSA 2281</strain>
    </source>
</reference>
<comment type="caution">
    <text evidence="2">The sequence shown here is derived from an EMBL/GenBank/DDBJ whole genome shotgun (WGS) entry which is preliminary data.</text>
</comment>
<evidence type="ECO:0000313" key="2">
    <source>
        <dbReference type="EMBL" id="KAI9257989.1"/>
    </source>
</evidence>
<evidence type="ECO:0000313" key="3">
    <source>
        <dbReference type="Proteomes" id="UP001209540"/>
    </source>
</evidence>
<proteinExistence type="predicted"/>
<gene>
    <name evidence="2" type="ORF">BDA99DRAFT_514940</name>
</gene>
<organism evidence="2 3">
    <name type="scientific">Phascolomyces articulosus</name>
    <dbReference type="NCBI Taxonomy" id="60185"/>
    <lineage>
        <taxon>Eukaryota</taxon>
        <taxon>Fungi</taxon>
        <taxon>Fungi incertae sedis</taxon>
        <taxon>Mucoromycota</taxon>
        <taxon>Mucoromycotina</taxon>
        <taxon>Mucoromycetes</taxon>
        <taxon>Mucorales</taxon>
        <taxon>Lichtheimiaceae</taxon>
        <taxon>Phascolomyces</taxon>
    </lineage>
</organism>
<sequence length="276" mass="30677">MSTTVTNSGNNSPHRTATPDLRDPLRRHYSLLSSPRRSVPHSPSHRTTSTLEGLRTPLRRAKTSLPPSLTTGGGERTVATDSLPCTAPTVGNSSTTPTPGTTITGTKVPTPLPTDPRRTKSLANLGSVQKADTTQPWKKEDWITLSRYYEAVGRDIEQTVKVFYRHESLQFEETENGRSQMIIESWPKERIRWHVRCLDAATKKHQGKPLLERVRAFEFKKKKNSFSSTSTSSSASSSVKQQRSSFLDVPHNTNTLSLSTALATTPTRKSQPQQQQ</sequence>
<dbReference type="EMBL" id="JAIXMP010000019">
    <property type="protein sequence ID" value="KAI9257989.1"/>
    <property type="molecule type" value="Genomic_DNA"/>
</dbReference>
<feature type="compositionally biased region" description="Polar residues" evidence="1">
    <location>
        <begin position="266"/>
        <end position="276"/>
    </location>
</feature>
<feature type="compositionally biased region" description="Low complexity" evidence="1">
    <location>
        <begin position="225"/>
        <end position="245"/>
    </location>
</feature>
<feature type="compositionally biased region" description="Polar residues" evidence="1">
    <location>
        <begin position="1"/>
        <end position="15"/>
    </location>
</feature>
<protein>
    <submittedName>
        <fullName evidence="2">Uncharacterized protein</fullName>
    </submittedName>
</protein>
<dbReference type="AlphaFoldDB" id="A0AAD5JWS1"/>
<feature type="region of interest" description="Disordered" evidence="1">
    <location>
        <begin position="257"/>
        <end position="276"/>
    </location>
</feature>
<dbReference type="Proteomes" id="UP001209540">
    <property type="component" value="Unassembled WGS sequence"/>
</dbReference>
<reference evidence="2" key="2">
    <citation type="submission" date="2023-02" db="EMBL/GenBank/DDBJ databases">
        <authorList>
            <consortium name="DOE Joint Genome Institute"/>
            <person name="Mondo S.J."/>
            <person name="Chang Y."/>
            <person name="Wang Y."/>
            <person name="Ahrendt S."/>
            <person name="Andreopoulos W."/>
            <person name="Barry K."/>
            <person name="Beard J."/>
            <person name="Benny G.L."/>
            <person name="Blankenship S."/>
            <person name="Bonito G."/>
            <person name="Cuomo C."/>
            <person name="Desiro A."/>
            <person name="Gervers K.A."/>
            <person name="Hundley H."/>
            <person name="Kuo A."/>
            <person name="LaButti K."/>
            <person name="Lang B.F."/>
            <person name="Lipzen A."/>
            <person name="O'Donnell K."/>
            <person name="Pangilinan J."/>
            <person name="Reynolds N."/>
            <person name="Sandor L."/>
            <person name="Smith M.W."/>
            <person name="Tsang A."/>
            <person name="Grigoriev I.V."/>
            <person name="Stajich J.E."/>
            <person name="Spatafora J.W."/>
        </authorList>
    </citation>
    <scope>NUCLEOTIDE SEQUENCE</scope>
    <source>
        <strain evidence="2">RSA 2281</strain>
    </source>
</reference>
<feature type="compositionally biased region" description="Low complexity" evidence="1">
    <location>
        <begin position="30"/>
        <end position="46"/>
    </location>
</feature>
<evidence type="ECO:0000256" key="1">
    <source>
        <dbReference type="SAM" id="MobiDB-lite"/>
    </source>
</evidence>
<name>A0AAD5JWS1_9FUNG</name>
<feature type="region of interest" description="Disordered" evidence="1">
    <location>
        <begin position="1"/>
        <end position="116"/>
    </location>
</feature>
<keyword evidence="3" id="KW-1185">Reference proteome</keyword>
<feature type="compositionally biased region" description="Low complexity" evidence="1">
    <location>
        <begin position="88"/>
        <end position="109"/>
    </location>
</feature>